<organism evidence="2 3">
    <name type="scientific">Streptococcus pluranimalium</name>
    <dbReference type="NCBI Taxonomy" id="82348"/>
    <lineage>
        <taxon>Bacteria</taxon>
        <taxon>Bacillati</taxon>
        <taxon>Bacillota</taxon>
        <taxon>Bacilli</taxon>
        <taxon>Lactobacillales</taxon>
        <taxon>Streptococcaceae</taxon>
        <taxon>Streptococcus</taxon>
    </lineage>
</organism>
<dbReference type="Pfam" id="PF06908">
    <property type="entry name" value="YpsA"/>
    <property type="match status" value="1"/>
</dbReference>
<reference evidence="2 3" key="1">
    <citation type="submission" date="2017-12" db="EMBL/GenBank/DDBJ databases">
        <authorList>
            <person name="Hurst M.R.H."/>
        </authorList>
    </citation>
    <scope>NUCLEOTIDE SEQUENCE [LARGE SCALE GENOMIC DNA]</scope>
    <source>
        <strain evidence="2 3">TH11417</strain>
    </source>
</reference>
<dbReference type="EMBL" id="CP025536">
    <property type="protein sequence ID" value="AUW97052.1"/>
    <property type="molecule type" value="Genomic_DNA"/>
</dbReference>
<proteinExistence type="inferred from homology"/>
<sequence length="172" mass="20383">MTTLLVSGYRSFDLGIFKENDERILIIKKAIRRDLERFCSEGLEWLVFTGNLGFEFWVLEVANEMKDDYNLKLATIFCFANQGEDWNEANQTKLATFKQVDFVKYSFEAYENPGQLKQYHQFLIANTDQAYLFYDADNETNLKYLYNMILESDYKVTQLRFDDLNDIAMENE</sequence>
<dbReference type="SUPFAM" id="SSF102405">
    <property type="entry name" value="MCP/YpsA-like"/>
    <property type="match status" value="1"/>
</dbReference>
<name>A0A2L0D5F4_9STRE</name>
<dbReference type="PIRSF" id="PIRSF021290">
    <property type="entry name" value="DUF1273"/>
    <property type="match status" value="1"/>
</dbReference>
<keyword evidence="3" id="KW-1185">Reference proteome</keyword>
<accession>A0A2L0D5F4</accession>
<comment type="similarity">
    <text evidence="1">Belongs to the UPF0398 family.</text>
</comment>
<evidence type="ECO:0000313" key="3">
    <source>
        <dbReference type="Proteomes" id="UP000238956"/>
    </source>
</evidence>
<dbReference type="InterPro" id="IPR010697">
    <property type="entry name" value="YspA"/>
</dbReference>
<dbReference type="GeneID" id="98393851"/>
<protein>
    <recommendedName>
        <fullName evidence="1">UPF0398 protein C0J00_08025</fullName>
    </recommendedName>
</protein>
<dbReference type="PANTHER" id="PTHR38440:SF1">
    <property type="entry name" value="UPF0398 PROTEIN SPR0331"/>
    <property type="match status" value="1"/>
</dbReference>
<reference evidence="2 3" key="2">
    <citation type="submission" date="2018-02" db="EMBL/GenBank/DDBJ databases">
        <title>Whole genome sequencing analysis of Streptococcus pluranimalium isolated from cattle infected mastitis in China.</title>
        <authorList>
            <person name="Zhang J.-R."/>
            <person name="Hu G.-Z."/>
        </authorList>
    </citation>
    <scope>NUCLEOTIDE SEQUENCE [LARGE SCALE GENOMIC DNA]</scope>
    <source>
        <strain evidence="2 3">TH11417</strain>
    </source>
</reference>
<evidence type="ECO:0000313" key="2">
    <source>
        <dbReference type="EMBL" id="AUW97052.1"/>
    </source>
</evidence>
<dbReference type="NCBIfam" id="NF010181">
    <property type="entry name" value="PRK13660.1"/>
    <property type="match status" value="1"/>
</dbReference>
<evidence type="ECO:0000256" key="1">
    <source>
        <dbReference type="HAMAP-Rule" id="MF_01575"/>
    </source>
</evidence>
<dbReference type="KEGG" id="splr:C0J00_08025"/>
<dbReference type="HAMAP" id="MF_01575">
    <property type="entry name" value="UPF0398"/>
    <property type="match status" value="1"/>
</dbReference>
<dbReference type="Proteomes" id="UP000238956">
    <property type="component" value="Chromosome"/>
</dbReference>
<gene>
    <name evidence="2" type="ORF">C0J00_08025</name>
</gene>
<dbReference type="Gene3D" id="3.40.50.450">
    <property type="match status" value="1"/>
</dbReference>
<dbReference type="OrthoDB" id="2301957at2"/>
<dbReference type="AlphaFoldDB" id="A0A2L0D5F4"/>
<dbReference type="PANTHER" id="PTHR38440">
    <property type="entry name" value="UPF0398 PROTEIN YPSA"/>
    <property type="match status" value="1"/>
</dbReference>
<dbReference type="RefSeq" id="WP_104968372.1">
    <property type="nucleotide sequence ID" value="NZ_CP025536.1"/>
</dbReference>